<reference evidence="4" key="1">
    <citation type="submission" date="2023-10" db="EMBL/GenBank/DDBJ databases">
        <authorList>
            <person name="Chen Y."/>
            <person name="Shah S."/>
            <person name="Dougan E. K."/>
            <person name="Thang M."/>
            <person name="Chan C."/>
        </authorList>
    </citation>
    <scope>NUCLEOTIDE SEQUENCE [LARGE SCALE GENOMIC DNA]</scope>
</reference>
<evidence type="ECO:0000259" key="3">
    <source>
        <dbReference type="PROSITE" id="PS50879"/>
    </source>
</evidence>
<evidence type="ECO:0000313" key="4">
    <source>
        <dbReference type="EMBL" id="CAK0851970.1"/>
    </source>
</evidence>
<proteinExistence type="predicted"/>
<gene>
    <name evidence="4" type="ORF">PCOR1329_LOCUS43959</name>
</gene>
<dbReference type="InterPro" id="IPR012337">
    <property type="entry name" value="RNaseH-like_sf"/>
</dbReference>
<keyword evidence="1" id="KW-0175">Coiled coil</keyword>
<accession>A0ABN9U006</accession>
<feature type="compositionally biased region" description="Basic residues" evidence="2">
    <location>
        <begin position="1015"/>
        <end position="1024"/>
    </location>
</feature>
<dbReference type="SUPFAM" id="SSF53098">
    <property type="entry name" value="Ribonuclease H-like"/>
    <property type="match status" value="1"/>
</dbReference>
<dbReference type="Proteomes" id="UP001189429">
    <property type="component" value="Unassembled WGS sequence"/>
</dbReference>
<sequence length="1153" mass="127307">MTRKEPKGPLVKITSANAQELANLAQAAGDPAGAQRYLELAAAGKAAEPQAPAARQRWQKAEQEHADITRKLQSEMDKLDRWRKSQANLISTIADVQLKMDAAEHEVKTALAEIQSEHAEREASQRQSQPTISIRKLVEGEVQLDNILSMDVFLGTEAVFADYDLDPGDKDELEQRKTDVAKQIQAGLAQMFTGALDKAKEAIEAQRKHVSRLEGKRRRTGTGGRRPCCRCLAKGSVKNQCGKLRYSEQAPGPKTWKLATVKVTSAQAEGQEISAVGPMLARWDFDGMAIQEHKILPGKTDDVVSRLRHEGWHAALPPAEPGKTVHSAFSGVGVAMRSDIAMARPPALGETSVRLSLRDSWRNCARAWCLAELIKLGELRTFPATIVAPDRWTCTAGKGRTTDHSLVSDSERGMVRLIYRLDGLPIATHRGDLTWACALWATNAEKELVDRFQLPASQTKQQQGRGDLDAPRMKLVAATRKTPNQAAEGSQLSRWWQKTGAARIDLSMAVAKAINIQSKFIQDRLNTIRKLRKVKYADAKWQTWTTRATAEWCLSEDWMKDMSWVAVKEANAMWSQGGKGHACFCDCAFDFGDEEAPPVATPAMIQTAAKTFSPKTASGIDRWGPRSFLMFSDASLDAFAHVMDQAERIWRLPQHLRNTILPQLPKPDGGHRLIGLKPDALRVYNGAHKYQQDRWNQQHKRDYEYARAGKSTEQAVWEHALLTEDGYLLQCYGGRRSVKFGAMMSTFIYTNRGVIAGCSFAVSVIKCFTLDVYDRLYYLWPSLDISLVVDDSTLQSSGAGKQVVQVISEATKEACRLFEGIAMIVSVDQGQVARQSSGNEHIGRSRIIQFMLSNDTKSDPTYDANALPLVTWLIAMWKGWATLDQMKLAFRFGSSTSGKWGAVIGPAGAVLATLRRLGWTAQAWDKRAIPQMTIATDDARVGPLHGPGITINLQEMGGFEVFRSWSLLPNWLMSLGGKAIIAELASSGRGSRAASGPRSSSTSTAPPSPRCALHAGRKRERHRTASTAAFSMRLNGKTGAVMSVACWFTAGGNSGRGWAVVVVDSRGNMLGALYGPVRFPWACSGSGELWAAIFALKFKGPEPIVIVTDCLELRKAWERRDNWDSTTDNHLGELWRKVWRLVDEIGVDDITVE</sequence>
<feature type="coiled-coil region" evidence="1">
    <location>
        <begin position="93"/>
        <end position="120"/>
    </location>
</feature>
<keyword evidence="5" id="KW-1185">Reference proteome</keyword>
<feature type="compositionally biased region" description="Low complexity" evidence="2">
    <location>
        <begin position="989"/>
        <end position="1005"/>
    </location>
</feature>
<dbReference type="PROSITE" id="PS50879">
    <property type="entry name" value="RNASE_H_1"/>
    <property type="match status" value="1"/>
</dbReference>
<evidence type="ECO:0000256" key="2">
    <source>
        <dbReference type="SAM" id="MobiDB-lite"/>
    </source>
</evidence>
<dbReference type="InterPro" id="IPR002156">
    <property type="entry name" value="RNaseH_domain"/>
</dbReference>
<comment type="caution">
    <text evidence="4">The sequence shown here is derived from an EMBL/GenBank/DDBJ whole genome shotgun (WGS) entry which is preliminary data.</text>
</comment>
<dbReference type="EMBL" id="CAUYUJ010015282">
    <property type="protein sequence ID" value="CAK0851970.1"/>
    <property type="molecule type" value="Genomic_DNA"/>
</dbReference>
<evidence type="ECO:0000256" key="1">
    <source>
        <dbReference type="SAM" id="Coils"/>
    </source>
</evidence>
<organism evidence="4 5">
    <name type="scientific">Prorocentrum cordatum</name>
    <dbReference type="NCBI Taxonomy" id="2364126"/>
    <lineage>
        <taxon>Eukaryota</taxon>
        <taxon>Sar</taxon>
        <taxon>Alveolata</taxon>
        <taxon>Dinophyceae</taxon>
        <taxon>Prorocentrales</taxon>
        <taxon>Prorocentraceae</taxon>
        <taxon>Prorocentrum</taxon>
    </lineage>
</organism>
<feature type="region of interest" description="Disordered" evidence="2">
    <location>
        <begin position="989"/>
        <end position="1025"/>
    </location>
</feature>
<feature type="domain" description="RNase H type-1" evidence="3">
    <location>
        <begin position="1041"/>
        <end position="1153"/>
    </location>
</feature>
<protein>
    <recommendedName>
        <fullName evidence="3">RNase H type-1 domain-containing protein</fullName>
    </recommendedName>
</protein>
<evidence type="ECO:0000313" key="5">
    <source>
        <dbReference type="Proteomes" id="UP001189429"/>
    </source>
</evidence>
<name>A0ABN9U006_9DINO</name>